<comment type="caution">
    <text evidence="1">The sequence shown here is derived from an EMBL/GenBank/DDBJ whole genome shotgun (WGS) entry which is preliminary data.</text>
</comment>
<organism evidence="1 2">
    <name type="scientific">Anguilla anguilla</name>
    <name type="common">European freshwater eel</name>
    <name type="synonym">Muraena anguilla</name>
    <dbReference type="NCBI Taxonomy" id="7936"/>
    <lineage>
        <taxon>Eukaryota</taxon>
        <taxon>Metazoa</taxon>
        <taxon>Chordata</taxon>
        <taxon>Craniata</taxon>
        <taxon>Vertebrata</taxon>
        <taxon>Euteleostomi</taxon>
        <taxon>Actinopterygii</taxon>
        <taxon>Neopterygii</taxon>
        <taxon>Teleostei</taxon>
        <taxon>Anguilliformes</taxon>
        <taxon>Anguillidae</taxon>
        <taxon>Anguilla</taxon>
    </lineage>
</organism>
<reference evidence="1" key="1">
    <citation type="submission" date="2021-01" db="EMBL/GenBank/DDBJ databases">
        <title>A chromosome-scale assembly of European eel, Anguilla anguilla.</title>
        <authorList>
            <person name="Henkel C."/>
            <person name="Jong-Raadsen S.A."/>
            <person name="Dufour S."/>
            <person name="Weltzien F.-A."/>
            <person name="Palstra A.P."/>
            <person name="Pelster B."/>
            <person name="Spaink H.P."/>
            <person name="Van Den Thillart G.E."/>
            <person name="Jansen H."/>
            <person name="Zahm M."/>
            <person name="Klopp C."/>
            <person name="Cedric C."/>
            <person name="Louis A."/>
            <person name="Berthelot C."/>
            <person name="Parey E."/>
            <person name="Roest Crollius H."/>
            <person name="Montfort J."/>
            <person name="Robinson-Rechavi M."/>
            <person name="Bucao C."/>
            <person name="Bouchez O."/>
            <person name="Gislard M."/>
            <person name="Lluch J."/>
            <person name="Milhes M."/>
            <person name="Lampietro C."/>
            <person name="Lopez Roques C."/>
            <person name="Donnadieu C."/>
            <person name="Braasch I."/>
            <person name="Desvignes T."/>
            <person name="Postlethwait J."/>
            <person name="Bobe J."/>
            <person name="Guiguen Y."/>
            <person name="Dirks R."/>
        </authorList>
    </citation>
    <scope>NUCLEOTIDE SEQUENCE</scope>
    <source>
        <strain evidence="1">Tag_6206</strain>
        <tissue evidence="1">Liver</tissue>
    </source>
</reference>
<accession>A0A9D3MDA8</accession>
<keyword evidence="2" id="KW-1185">Reference proteome</keyword>
<dbReference type="Proteomes" id="UP001044222">
    <property type="component" value="Unassembled WGS sequence"/>
</dbReference>
<dbReference type="EMBL" id="JAFIRN010000006">
    <property type="protein sequence ID" value="KAG5846444.1"/>
    <property type="molecule type" value="Genomic_DNA"/>
</dbReference>
<evidence type="ECO:0000313" key="1">
    <source>
        <dbReference type="EMBL" id="KAG5846444.1"/>
    </source>
</evidence>
<protein>
    <submittedName>
        <fullName evidence="1">Uncharacterized protein</fullName>
    </submittedName>
</protein>
<name>A0A9D3MDA8_ANGAN</name>
<sequence>MVSAARKTCSQHLRSFPRCAWTKLQAFYRVNWRLCKGRRSQRSSEQPRQQDSCTRKGFCEMTNLLNCF</sequence>
<dbReference type="AlphaFoldDB" id="A0A9D3MDA8"/>
<proteinExistence type="predicted"/>
<evidence type="ECO:0000313" key="2">
    <source>
        <dbReference type="Proteomes" id="UP001044222"/>
    </source>
</evidence>
<gene>
    <name evidence="1" type="ORF">ANANG_G00115030</name>
</gene>